<keyword evidence="1" id="KW-0472">Membrane</keyword>
<proteinExistence type="predicted"/>
<keyword evidence="1" id="KW-1133">Transmembrane helix</keyword>
<reference evidence="2 3" key="1">
    <citation type="journal article" date="2013" name="Nat. Commun.">
        <title>The evolution and pathogenic mechanisms of the rice sheath blight pathogen.</title>
        <authorList>
            <person name="Zheng A."/>
            <person name="Lin R."/>
            <person name="Xu L."/>
            <person name="Qin P."/>
            <person name="Tang C."/>
            <person name="Ai P."/>
            <person name="Zhang D."/>
            <person name="Liu Y."/>
            <person name="Sun Z."/>
            <person name="Feng H."/>
            <person name="Wang Y."/>
            <person name="Chen Y."/>
            <person name="Liang X."/>
            <person name="Fu R."/>
            <person name="Li Q."/>
            <person name="Zhang J."/>
            <person name="Yu X."/>
            <person name="Xie Z."/>
            <person name="Ding L."/>
            <person name="Guan P."/>
            <person name="Tang J."/>
            <person name="Liang Y."/>
            <person name="Wang S."/>
            <person name="Deng Q."/>
            <person name="Li S."/>
            <person name="Zhu J."/>
            <person name="Wang L."/>
            <person name="Liu H."/>
            <person name="Li P."/>
        </authorList>
    </citation>
    <scope>NUCLEOTIDE SEQUENCE [LARGE SCALE GENOMIC DNA]</scope>
    <source>
        <strain evidence="3">AG-1 IA</strain>
    </source>
</reference>
<feature type="transmembrane region" description="Helical" evidence="1">
    <location>
        <begin position="52"/>
        <end position="71"/>
    </location>
</feature>
<evidence type="ECO:0000313" key="3">
    <source>
        <dbReference type="Proteomes" id="UP000011668"/>
    </source>
</evidence>
<evidence type="ECO:0000256" key="1">
    <source>
        <dbReference type="SAM" id="Phobius"/>
    </source>
</evidence>
<protein>
    <submittedName>
        <fullName evidence="2">Uncharacterized protein</fullName>
    </submittedName>
</protein>
<dbReference type="EMBL" id="AFRT01001514">
    <property type="protein sequence ID" value="ELU40110.1"/>
    <property type="molecule type" value="Genomic_DNA"/>
</dbReference>
<name>L8WQ25_THACA</name>
<comment type="caution">
    <text evidence="2">The sequence shown here is derived from an EMBL/GenBank/DDBJ whole genome shotgun (WGS) entry which is preliminary data.</text>
</comment>
<keyword evidence="1" id="KW-0812">Transmembrane</keyword>
<keyword evidence="3" id="KW-1185">Reference proteome</keyword>
<dbReference type="HOGENOM" id="CLU_2456295_0_0_1"/>
<evidence type="ECO:0000313" key="2">
    <source>
        <dbReference type="EMBL" id="ELU40110.1"/>
    </source>
</evidence>
<dbReference type="OrthoDB" id="10530154at2759"/>
<accession>L8WQ25</accession>
<gene>
    <name evidence="2" type="ORF">AG1IA_05856</name>
</gene>
<dbReference type="Proteomes" id="UP000011668">
    <property type="component" value="Unassembled WGS sequence"/>
</dbReference>
<dbReference type="AlphaFoldDB" id="L8WQ25"/>
<organism evidence="2 3">
    <name type="scientific">Thanatephorus cucumeris (strain AG1-IA)</name>
    <name type="common">Rice sheath blight fungus</name>
    <name type="synonym">Rhizoctonia solani</name>
    <dbReference type="NCBI Taxonomy" id="983506"/>
    <lineage>
        <taxon>Eukaryota</taxon>
        <taxon>Fungi</taxon>
        <taxon>Dikarya</taxon>
        <taxon>Basidiomycota</taxon>
        <taxon>Agaricomycotina</taxon>
        <taxon>Agaricomycetes</taxon>
        <taxon>Cantharellales</taxon>
        <taxon>Ceratobasidiaceae</taxon>
        <taxon>Rhizoctonia</taxon>
        <taxon>Rhizoctonia solani AG-1</taxon>
    </lineage>
</organism>
<sequence length="89" mass="9761">MSGICEELARYLCFAAGEVCVGVGVDCATYRERNNLLSLFHSDKPYDSKDAIALPVYASVIAVVAILIRIIPQKGRHSSQRIDSMTTEI</sequence>